<gene>
    <name evidence="2" type="ORF">FPE_LOCUS18781</name>
</gene>
<name>A0AAD1ZNX9_9LAMI</name>
<dbReference type="AlphaFoldDB" id="A0AAD1ZNX9"/>
<sequence length="350" mass="39570">MSLDSATSMSKDNISLNAVPEAEFSQFFLIFPQKMIREILLRLPVKSLLKFSLILGRSSDSLDLCTCPLYDETEEIPSMDIVLVDCPLFGPVTMLRIVGSCYGLVCLVLDLNTVIILNLATRKSREFPISSINVFDTEYGLAYDESTDEYKVVEVGCTIDGLDEIKTLVQVYSSKSDSCRIIDGPPGFVFTGCSVFVNGAIHWKVLYPRNNPRDWFVVAHGIATDRLELVRKPKYETGIDDAMLIVSGERLCVSLSYQTKIDIWILREDGNEEYCTKLVQIPYYLDLSNNHYIKPNPLLILGNGEVLLSYGSYIVMYEPFKTCEVHTFDENIEFEAATYTESFVSTEFQK</sequence>
<evidence type="ECO:0000313" key="2">
    <source>
        <dbReference type="EMBL" id="CAI9771351.1"/>
    </source>
</evidence>
<organism evidence="2 3">
    <name type="scientific">Fraxinus pennsylvanica</name>
    <dbReference type="NCBI Taxonomy" id="56036"/>
    <lineage>
        <taxon>Eukaryota</taxon>
        <taxon>Viridiplantae</taxon>
        <taxon>Streptophyta</taxon>
        <taxon>Embryophyta</taxon>
        <taxon>Tracheophyta</taxon>
        <taxon>Spermatophyta</taxon>
        <taxon>Magnoliopsida</taxon>
        <taxon>eudicotyledons</taxon>
        <taxon>Gunneridae</taxon>
        <taxon>Pentapetalae</taxon>
        <taxon>asterids</taxon>
        <taxon>lamiids</taxon>
        <taxon>Lamiales</taxon>
        <taxon>Oleaceae</taxon>
        <taxon>Oleeae</taxon>
        <taxon>Fraxinus</taxon>
    </lineage>
</organism>
<dbReference type="Pfam" id="PF07734">
    <property type="entry name" value="FBA_1"/>
    <property type="match status" value="1"/>
</dbReference>
<dbReference type="Proteomes" id="UP000834106">
    <property type="component" value="Chromosome 11"/>
</dbReference>
<dbReference type="InterPro" id="IPR050796">
    <property type="entry name" value="SCF_F-box_component"/>
</dbReference>
<dbReference type="InterPro" id="IPR006527">
    <property type="entry name" value="F-box-assoc_dom_typ1"/>
</dbReference>
<evidence type="ECO:0000259" key="1">
    <source>
        <dbReference type="Pfam" id="PF07734"/>
    </source>
</evidence>
<dbReference type="PANTHER" id="PTHR31672:SF13">
    <property type="entry name" value="F-BOX PROTEIN CPR30-LIKE"/>
    <property type="match status" value="1"/>
</dbReference>
<dbReference type="InterPro" id="IPR017451">
    <property type="entry name" value="F-box-assoc_interact_dom"/>
</dbReference>
<feature type="domain" description="F-box associated beta-propeller type 1" evidence="1">
    <location>
        <begin position="96"/>
        <end position="271"/>
    </location>
</feature>
<proteinExistence type="predicted"/>
<protein>
    <recommendedName>
        <fullName evidence="1">F-box associated beta-propeller type 1 domain-containing protein</fullName>
    </recommendedName>
</protein>
<dbReference type="NCBIfam" id="TIGR01640">
    <property type="entry name" value="F_box_assoc_1"/>
    <property type="match status" value="1"/>
</dbReference>
<dbReference type="EMBL" id="OU503046">
    <property type="protein sequence ID" value="CAI9771351.1"/>
    <property type="molecule type" value="Genomic_DNA"/>
</dbReference>
<reference evidence="2" key="1">
    <citation type="submission" date="2023-05" db="EMBL/GenBank/DDBJ databases">
        <authorList>
            <person name="Huff M."/>
        </authorList>
    </citation>
    <scope>NUCLEOTIDE SEQUENCE</scope>
</reference>
<accession>A0AAD1ZNX9</accession>
<keyword evidence="3" id="KW-1185">Reference proteome</keyword>
<evidence type="ECO:0000313" key="3">
    <source>
        <dbReference type="Proteomes" id="UP000834106"/>
    </source>
</evidence>
<dbReference type="PANTHER" id="PTHR31672">
    <property type="entry name" value="BNACNNG10540D PROTEIN"/>
    <property type="match status" value="1"/>
</dbReference>